<comment type="caution">
    <text evidence="1">The sequence shown here is derived from an EMBL/GenBank/DDBJ whole genome shotgun (WGS) entry which is preliminary data.</text>
</comment>
<dbReference type="Proteomes" id="UP000215335">
    <property type="component" value="Unassembled WGS sequence"/>
</dbReference>
<accession>A0A232FNZ5</accession>
<reference evidence="1 2" key="1">
    <citation type="journal article" date="2017" name="Curr. Biol.">
        <title>The Evolution of Venom by Co-option of Single-Copy Genes.</title>
        <authorList>
            <person name="Martinson E.O."/>
            <person name="Mrinalini"/>
            <person name="Kelkar Y.D."/>
            <person name="Chang C.H."/>
            <person name="Werren J.H."/>
        </authorList>
    </citation>
    <scope>NUCLEOTIDE SEQUENCE [LARGE SCALE GENOMIC DNA]</scope>
    <source>
        <strain evidence="1 2">Alberta</strain>
        <tissue evidence="1">Whole body</tissue>
    </source>
</reference>
<evidence type="ECO:0000313" key="1">
    <source>
        <dbReference type="EMBL" id="OXU32178.1"/>
    </source>
</evidence>
<protein>
    <submittedName>
        <fullName evidence="1">Uncharacterized protein</fullName>
    </submittedName>
</protein>
<evidence type="ECO:0000313" key="2">
    <source>
        <dbReference type="Proteomes" id="UP000215335"/>
    </source>
</evidence>
<name>A0A232FNZ5_9HYME</name>
<keyword evidence="2" id="KW-1185">Reference proteome</keyword>
<sequence>MLCQGTDVLRSQGVGRI</sequence>
<proteinExistence type="predicted"/>
<organism evidence="1 2">
    <name type="scientific">Trichomalopsis sarcophagae</name>
    <dbReference type="NCBI Taxonomy" id="543379"/>
    <lineage>
        <taxon>Eukaryota</taxon>
        <taxon>Metazoa</taxon>
        <taxon>Ecdysozoa</taxon>
        <taxon>Arthropoda</taxon>
        <taxon>Hexapoda</taxon>
        <taxon>Insecta</taxon>
        <taxon>Pterygota</taxon>
        <taxon>Neoptera</taxon>
        <taxon>Endopterygota</taxon>
        <taxon>Hymenoptera</taxon>
        <taxon>Apocrita</taxon>
        <taxon>Proctotrupomorpha</taxon>
        <taxon>Chalcidoidea</taxon>
        <taxon>Pteromalidae</taxon>
        <taxon>Pteromalinae</taxon>
        <taxon>Trichomalopsis</taxon>
    </lineage>
</organism>
<dbReference type="EMBL" id="NNAY01000005">
    <property type="protein sequence ID" value="OXU32178.1"/>
    <property type="molecule type" value="Genomic_DNA"/>
</dbReference>
<gene>
    <name evidence="1" type="ORF">TSAR_012307</name>
</gene>
<dbReference type="AlphaFoldDB" id="A0A232FNZ5"/>